<evidence type="ECO:0000313" key="19">
    <source>
        <dbReference type="Proteomes" id="UP000010116"/>
    </source>
</evidence>
<dbReference type="InterPro" id="IPR005758">
    <property type="entry name" value="UDP-N-AcMur_Ala_ligase_MurC"/>
</dbReference>
<dbReference type="Gene3D" id="3.40.1190.10">
    <property type="entry name" value="Mur-like, catalytic domain"/>
    <property type="match status" value="1"/>
</dbReference>
<gene>
    <name evidence="14 18" type="primary">murC</name>
    <name evidence="18" type="ORF">NT02SARS_0330</name>
</gene>
<name>J4X326_9GAMM</name>
<proteinExistence type="inferred from homology"/>
<feature type="domain" description="Mur ligase C-terminal" evidence="16">
    <location>
        <begin position="328"/>
        <end position="446"/>
    </location>
</feature>
<evidence type="ECO:0000256" key="5">
    <source>
        <dbReference type="ARBA" id="ARBA00022598"/>
    </source>
</evidence>
<evidence type="ECO:0000256" key="9">
    <source>
        <dbReference type="ARBA" id="ARBA00022960"/>
    </source>
</evidence>
<comment type="pathway">
    <text evidence="2 14">Cell wall biogenesis; peptidoglycan biosynthesis.</text>
</comment>
<evidence type="ECO:0000259" key="17">
    <source>
        <dbReference type="Pfam" id="PF08245"/>
    </source>
</evidence>
<feature type="binding site" evidence="14">
    <location>
        <begin position="115"/>
        <end position="121"/>
    </location>
    <ligand>
        <name>ATP</name>
        <dbReference type="ChEBI" id="CHEBI:30616"/>
    </ligand>
</feature>
<dbReference type="Pfam" id="PF01225">
    <property type="entry name" value="Mur_ligase"/>
    <property type="match status" value="1"/>
</dbReference>
<dbReference type="UniPathway" id="UPA00219"/>
<comment type="similarity">
    <text evidence="14">Belongs to the MurCDEF family.</text>
</comment>
<keyword evidence="5 14" id="KW-0436">Ligase</keyword>
<keyword evidence="11 14" id="KW-0131">Cell cycle</keyword>
<evidence type="ECO:0000256" key="1">
    <source>
        <dbReference type="ARBA" id="ARBA00004496"/>
    </source>
</evidence>
<reference evidence="18 19" key="1">
    <citation type="journal article" date="2012" name="ISME J.">
        <title>Genomic insights to SAR86, an abundant and uncultivated marine bacterial lineage.</title>
        <authorList>
            <person name="Dupont C.L."/>
            <person name="Rusch D.B."/>
            <person name="Yooseph S."/>
            <person name="Lombardo M.J."/>
            <person name="Richter R.A."/>
            <person name="Valas R."/>
            <person name="Novotny M."/>
            <person name="Yee-Greenbaum J."/>
            <person name="Selengut J.D."/>
            <person name="Haft D.H."/>
            <person name="Halpern A.L."/>
            <person name="Lasken R.S."/>
            <person name="Nealson K."/>
            <person name="Friedman R."/>
            <person name="Venter J.C."/>
        </authorList>
    </citation>
    <scope>NUCLEOTIDE SEQUENCE [LARGE SCALE GENOMIC DNA]</scope>
</reference>
<dbReference type="InterPro" id="IPR050061">
    <property type="entry name" value="MurCDEF_pg_biosynth"/>
</dbReference>
<dbReference type="Pfam" id="PF08245">
    <property type="entry name" value="Mur_ligase_M"/>
    <property type="match status" value="1"/>
</dbReference>
<evidence type="ECO:0000256" key="7">
    <source>
        <dbReference type="ARBA" id="ARBA00022741"/>
    </source>
</evidence>
<evidence type="ECO:0000313" key="18">
    <source>
        <dbReference type="EMBL" id="EJP73605.1"/>
    </source>
</evidence>
<keyword evidence="10 14" id="KW-0573">Peptidoglycan synthesis</keyword>
<evidence type="ECO:0000256" key="3">
    <source>
        <dbReference type="ARBA" id="ARBA00012211"/>
    </source>
</evidence>
<evidence type="ECO:0000256" key="13">
    <source>
        <dbReference type="ARBA" id="ARBA00047833"/>
    </source>
</evidence>
<feature type="domain" description="Mur ligase central" evidence="17">
    <location>
        <begin position="113"/>
        <end position="294"/>
    </location>
</feature>
<dbReference type="GO" id="GO:0071555">
    <property type="term" value="P:cell wall organization"/>
    <property type="evidence" value="ECO:0007669"/>
    <property type="project" value="UniProtKB-KW"/>
</dbReference>
<keyword evidence="12 14" id="KW-0961">Cell wall biogenesis/degradation</keyword>
<dbReference type="SUPFAM" id="SSF53244">
    <property type="entry name" value="MurD-like peptide ligases, peptide-binding domain"/>
    <property type="match status" value="1"/>
</dbReference>
<evidence type="ECO:0000259" key="16">
    <source>
        <dbReference type="Pfam" id="PF02875"/>
    </source>
</evidence>
<dbReference type="PANTHER" id="PTHR43445:SF3">
    <property type="entry name" value="UDP-N-ACETYLMURAMATE--L-ALANINE LIGASE"/>
    <property type="match status" value="1"/>
</dbReference>
<organism evidence="18 19">
    <name type="scientific">SAR86 cluster bacterium SAR86B</name>
    <dbReference type="NCBI Taxonomy" id="1123867"/>
    <lineage>
        <taxon>Bacteria</taxon>
        <taxon>Pseudomonadati</taxon>
        <taxon>Pseudomonadota</taxon>
        <taxon>Gammaproteobacteria</taxon>
        <taxon>SAR86 cluster</taxon>
    </lineage>
</organism>
<dbReference type="Pfam" id="PF02875">
    <property type="entry name" value="Mur_ligase_C"/>
    <property type="match status" value="1"/>
</dbReference>
<dbReference type="InterPro" id="IPR036565">
    <property type="entry name" value="Mur-like_cat_sf"/>
</dbReference>
<keyword evidence="8 14" id="KW-0067">ATP-binding</keyword>
<dbReference type="GO" id="GO:0008763">
    <property type="term" value="F:UDP-N-acetylmuramate-L-alanine ligase activity"/>
    <property type="evidence" value="ECO:0007669"/>
    <property type="project" value="UniProtKB-UniRule"/>
</dbReference>
<accession>J4X326</accession>
<keyword evidence="7 14" id="KW-0547">Nucleotide-binding</keyword>
<dbReference type="EMBL" id="JH611165">
    <property type="protein sequence ID" value="EJP73605.1"/>
    <property type="molecule type" value="Genomic_DNA"/>
</dbReference>
<evidence type="ECO:0000256" key="14">
    <source>
        <dbReference type="HAMAP-Rule" id="MF_00046"/>
    </source>
</evidence>
<evidence type="ECO:0000256" key="6">
    <source>
        <dbReference type="ARBA" id="ARBA00022618"/>
    </source>
</evidence>
<dbReference type="GO" id="GO:0008360">
    <property type="term" value="P:regulation of cell shape"/>
    <property type="evidence" value="ECO:0007669"/>
    <property type="project" value="UniProtKB-KW"/>
</dbReference>
<dbReference type="Proteomes" id="UP000010116">
    <property type="component" value="Unassembled WGS sequence"/>
</dbReference>
<dbReference type="HOGENOM" id="CLU_028104_2_2_6"/>
<dbReference type="GO" id="GO:0009252">
    <property type="term" value="P:peptidoglycan biosynthetic process"/>
    <property type="evidence" value="ECO:0007669"/>
    <property type="project" value="UniProtKB-UniRule"/>
</dbReference>
<dbReference type="PANTHER" id="PTHR43445">
    <property type="entry name" value="UDP-N-ACETYLMURAMATE--L-ALANINE LIGASE-RELATED"/>
    <property type="match status" value="1"/>
</dbReference>
<dbReference type="EC" id="6.3.2.8" evidence="3 14"/>
<dbReference type="Gene3D" id="3.40.50.720">
    <property type="entry name" value="NAD(P)-binding Rossmann-like Domain"/>
    <property type="match status" value="1"/>
</dbReference>
<dbReference type="InterPro" id="IPR000713">
    <property type="entry name" value="Mur_ligase_N"/>
</dbReference>
<keyword evidence="9 14" id="KW-0133">Cell shape</keyword>
<dbReference type="NCBIfam" id="TIGR01082">
    <property type="entry name" value="murC"/>
    <property type="match status" value="1"/>
</dbReference>
<dbReference type="SUPFAM" id="SSF51984">
    <property type="entry name" value="MurCD N-terminal domain"/>
    <property type="match status" value="1"/>
</dbReference>
<dbReference type="InterPro" id="IPR036615">
    <property type="entry name" value="Mur_ligase_C_dom_sf"/>
</dbReference>
<dbReference type="HAMAP" id="MF_00046">
    <property type="entry name" value="MurC"/>
    <property type="match status" value="1"/>
</dbReference>
<protein>
    <recommendedName>
        <fullName evidence="3 14">UDP-N-acetylmuramate--L-alanine ligase</fullName>
        <ecNumber evidence="3 14">6.3.2.8</ecNumber>
    </recommendedName>
    <alternativeName>
        <fullName evidence="14">UDP-N-acetylmuramoyl-L-alanine synthetase</fullName>
    </alternativeName>
</protein>
<feature type="domain" description="Mur ligase N-terminal catalytic" evidence="15">
    <location>
        <begin position="9"/>
        <end position="108"/>
    </location>
</feature>
<dbReference type="GO" id="GO:0005737">
    <property type="term" value="C:cytoplasm"/>
    <property type="evidence" value="ECO:0007669"/>
    <property type="project" value="UniProtKB-SubCell"/>
</dbReference>
<comment type="function">
    <text evidence="14">Cell wall formation.</text>
</comment>
<dbReference type="InterPro" id="IPR013221">
    <property type="entry name" value="Mur_ligase_cen"/>
</dbReference>
<comment type="subcellular location">
    <subcellularLocation>
        <location evidence="1 14">Cytoplasm</location>
    </subcellularLocation>
</comment>
<dbReference type="GO" id="GO:0005524">
    <property type="term" value="F:ATP binding"/>
    <property type="evidence" value="ECO:0007669"/>
    <property type="project" value="UniProtKB-UniRule"/>
</dbReference>
<keyword evidence="4 14" id="KW-0963">Cytoplasm</keyword>
<dbReference type="SUPFAM" id="SSF53623">
    <property type="entry name" value="MurD-like peptide ligases, catalytic domain"/>
    <property type="match status" value="1"/>
</dbReference>
<evidence type="ECO:0000256" key="8">
    <source>
        <dbReference type="ARBA" id="ARBA00022840"/>
    </source>
</evidence>
<evidence type="ECO:0000259" key="15">
    <source>
        <dbReference type="Pfam" id="PF01225"/>
    </source>
</evidence>
<evidence type="ECO:0000256" key="12">
    <source>
        <dbReference type="ARBA" id="ARBA00023316"/>
    </source>
</evidence>
<comment type="catalytic activity">
    <reaction evidence="13 14">
        <text>UDP-N-acetyl-alpha-D-muramate + L-alanine + ATP = UDP-N-acetyl-alpha-D-muramoyl-L-alanine + ADP + phosphate + H(+)</text>
        <dbReference type="Rhea" id="RHEA:23372"/>
        <dbReference type="ChEBI" id="CHEBI:15378"/>
        <dbReference type="ChEBI" id="CHEBI:30616"/>
        <dbReference type="ChEBI" id="CHEBI:43474"/>
        <dbReference type="ChEBI" id="CHEBI:57972"/>
        <dbReference type="ChEBI" id="CHEBI:70757"/>
        <dbReference type="ChEBI" id="CHEBI:83898"/>
        <dbReference type="ChEBI" id="CHEBI:456216"/>
        <dbReference type="EC" id="6.3.2.8"/>
    </reaction>
</comment>
<evidence type="ECO:0000256" key="10">
    <source>
        <dbReference type="ARBA" id="ARBA00022984"/>
    </source>
</evidence>
<sequence>MKALKRIKNIHFIGIGGSGMIGIAKLLIKKGFNVSGSDITKTIELRNLASLGAKVSYQHKKNNIKTNTDLVVVSSAIGKRNIEILESKKKGITIIPRAEMLSSIMRDYESIVIAGSHGKTTTTSMIAEIFNEAAKSPTYVVGGKVLSTNENSDLGTGDYLIAEADESDGSFLRLYPDIAVITNIDDDHLLFYKNSFEKLLNAFVLFSENIPFYGYLVVNIDDKNIRKILKKISRKIVTFGFSKDADYVLNQDQYNNGKAYFTITSKQHKNKKFKFTSKLPGIHNIYNAGASAVIAFEEKLDPKDIYTGIKNFDGVGRRYQKHSIKLKNKKFTLIDDYGHHPVEVDSNIKAIKEEFKDSNITMIFQPHRFSRTAQLFHEFIKVLKQVDTLIVLDVYAASEKPIKGINSKTLVESIKQEGHLSVHHIQTEAEVMAFIKDQADLEILVTQGAGNISNITSKIINL</sequence>
<evidence type="ECO:0000256" key="4">
    <source>
        <dbReference type="ARBA" id="ARBA00022490"/>
    </source>
</evidence>
<dbReference type="GO" id="GO:0051301">
    <property type="term" value="P:cell division"/>
    <property type="evidence" value="ECO:0007669"/>
    <property type="project" value="UniProtKB-KW"/>
</dbReference>
<dbReference type="InterPro" id="IPR004101">
    <property type="entry name" value="Mur_ligase_C"/>
</dbReference>
<evidence type="ECO:0000256" key="11">
    <source>
        <dbReference type="ARBA" id="ARBA00023306"/>
    </source>
</evidence>
<dbReference type="Gene3D" id="3.90.190.20">
    <property type="entry name" value="Mur ligase, C-terminal domain"/>
    <property type="match status" value="1"/>
</dbReference>
<keyword evidence="6 14" id="KW-0132">Cell division</keyword>
<evidence type="ECO:0000256" key="2">
    <source>
        <dbReference type="ARBA" id="ARBA00004752"/>
    </source>
</evidence>
<dbReference type="AlphaFoldDB" id="J4X326"/>